<keyword evidence="5" id="KW-0862">Zinc</keyword>
<evidence type="ECO:0000256" key="7">
    <source>
        <dbReference type="ARBA" id="ARBA00023136"/>
    </source>
</evidence>
<evidence type="ECO:0000313" key="13">
    <source>
        <dbReference type="Proteomes" id="UP001565368"/>
    </source>
</evidence>
<evidence type="ECO:0000259" key="11">
    <source>
        <dbReference type="PROSITE" id="PS50089"/>
    </source>
</evidence>
<feature type="compositionally biased region" description="Basic residues" evidence="9">
    <location>
        <begin position="454"/>
        <end position="469"/>
    </location>
</feature>
<dbReference type="EMBL" id="JBBXJM010000001">
    <property type="protein sequence ID" value="KAL1412577.1"/>
    <property type="molecule type" value="Genomic_DNA"/>
</dbReference>
<dbReference type="InterPro" id="IPR003137">
    <property type="entry name" value="PA_domain"/>
</dbReference>
<evidence type="ECO:0000256" key="8">
    <source>
        <dbReference type="PROSITE-ProRule" id="PRU00175"/>
    </source>
</evidence>
<dbReference type="PANTHER" id="PTHR45931">
    <property type="entry name" value="SI:CH211-59O9.10"/>
    <property type="match status" value="1"/>
</dbReference>
<feature type="compositionally biased region" description="Acidic residues" evidence="9">
    <location>
        <begin position="371"/>
        <end position="382"/>
    </location>
</feature>
<evidence type="ECO:0000256" key="2">
    <source>
        <dbReference type="ARBA" id="ARBA00022692"/>
    </source>
</evidence>
<dbReference type="CDD" id="cd16473">
    <property type="entry name" value="RING-H2_RNF103"/>
    <property type="match status" value="1"/>
</dbReference>
<dbReference type="SUPFAM" id="SSF52025">
    <property type="entry name" value="PA domain"/>
    <property type="match status" value="1"/>
</dbReference>
<keyword evidence="13" id="KW-1185">Reference proteome</keyword>
<dbReference type="Gene3D" id="3.30.40.10">
    <property type="entry name" value="Zinc/RING finger domain, C3HC4 (zinc finger)"/>
    <property type="match status" value="1"/>
</dbReference>
<gene>
    <name evidence="12" type="ORF">Q8F55_000324</name>
</gene>
<dbReference type="Pfam" id="PF13639">
    <property type="entry name" value="zf-RING_2"/>
    <property type="match status" value="1"/>
</dbReference>
<sequence length="591" mass="63066">MPTLSAASGPGRPAAPTPPPTLRARTLTLTPRRALLATALLTALGLALTWPALLATPPLASSRLDTRAAFARVVDPAEPWPAWLDADADPQYGTADLTYAGGTPSAEGWLTHWLSMGGEGALTVMLAHTGEESDNVTFPHRPAAFPSFLQPSADLPVAGVLVPFVSLKLPGKHADTEAEAEAGKHEAPERACLPPAWPPIRPHPPKAPYTVALVERGGCDFATKVRAAQERGAAAVIVGDSRARADETDEEGRSRENLITMFSPEDTTGIIIPSVFVSRASYLTLRDLLANHTVHGHPGLHVELGEATDDGNALGSLLTFALLMPSLFLLATIVAHRVRIARQREANRAPPTVVLSLPERVWTPDIVWEKDDSDESDKDTEPENAGAGDSDIKAPRSTPGSPLTTVRETSPVVEGDGAAGPTLEVPDAPAPVAVVADDAATPAQSPTAPAPTPRKPKTAHRGKKRRPSKRYYSKDECAICMDNFHAGEVVRILPCGHVFHKDECDEWLLKWRKLCPTCRADVTIPASDLSSSATLTPVVDRSDPTAQEPYDAAGNDAENATWRDRESVRAAVRRPADAIDERTPLVPHDAV</sequence>
<dbReference type="SUPFAM" id="SSF57850">
    <property type="entry name" value="RING/U-box"/>
    <property type="match status" value="1"/>
</dbReference>
<name>A0ABR3QDH9_9TREE</name>
<feature type="region of interest" description="Disordered" evidence="9">
    <location>
        <begin position="366"/>
        <end position="426"/>
    </location>
</feature>
<keyword evidence="7 10" id="KW-0472">Membrane</keyword>
<feature type="domain" description="RING-type" evidence="11">
    <location>
        <begin position="477"/>
        <end position="519"/>
    </location>
</feature>
<dbReference type="Pfam" id="PF02225">
    <property type="entry name" value="PA"/>
    <property type="match status" value="1"/>
</dbReference>
<feature type="compositionally biased region" description="Basic and acidic residues" evidence="9">
    <location>
        <begin position="561"/>
        <end position="583"/>
    </location>
</feature>
<feature type="compositionally biased region" description="Polar residues" evidence="9">
    <location>
        <begin position="398"/>
        <end position="408"/>
    </location>
</feature>
<evidence type="ECO:0000256" key="3">
    <source>
        <dbReference type="ARBA" id="ARBA00022723"/>
    </source>
</evidence>
<feature type="transmembrane region" description="Helical" evidence="10">
    <location>
        <begin position="34"/>
        <end position="53"/>
    </location>
</feature>
<dbReference type="Gene3D" id="3.50.30.30">
    <property type="match status" value="1"/>
</dbReference>
<reference evidence="12 13" key="1">
    <citation type="submission" date="2023-08" db="EMBL/GenBank/DDBJ databases">
        <title>Annotated Genome Sequence of Vanrija albida AlHP1.</title>
        <authorList>
            <person name="Herzog R."/>
        </authorList>
    </citation>
    <scope>NUCLEOTIDE SEQUENCE [LARGE SCALE GENOMIC DNA]</scope>
    <source>
        <strain evidence="12 13">AlHP1</strain>
    </source>
</reference>
<comment type="caution">
    <text evidence="12">The sequence shown here is derived from an EMBL/GenBank/DDBJ whole genome shotgun (WGS) entry which is preliminary data.</text>
</comment>
<dbReference type="InterPro" id="IPR013083">
    <property type="entry name" value="Znf_RING/FYVE/PHD"/>
</dbReference>
<feature type="compositionally biased region" description="Low complexity" evidence="9">
    <location>
        <begin position="438"/>
        <end position="447"/>
    </location>
</feature>
<dbReference type="SMART" id="SM00184">
    <property type="entry name" value="RING"/>
    <property type="match status" value="1"/>
</dbReference>
<proteinExistence type="predicted"/>
<feature type="compositionally biased region" description="Low complexity" evidence="9">
    <location>
        <begin position="1"/>
        <end position="12"/>
    </location>
</feature>
<evidence type="ECO:0000256" key="5">
    <source>
        <dbReference type="ARBA" id="ARBA00022833"/>
    </source>
</evidence>
<feature type="region of interest" description="Disordered" evidence="9">
    <location>
        <begin position="1"/>
        <end position="23"/>
    </location>
</feature>
<feature type="region of interest" description="Disordered" evidence="9">
    <location>
        <begin position="438"/>
        <end position="469"/>
    </location>
</feature>
<keyword evidence="4 8" id="KW-0863">Zinc-finger</keyword>
<comment type="subcellular location">
    <subcellularLocation>
        <location evidence="1">Membrane</location>
    </subcellularLocation>
</comment>
<protein>
    <recommendedName>
        <fullName evidence="11">RING-type domain-containing protein</fullName>
    </recommendedName>
</protein>
<dbReference type="RefSeq" id="XP_069212521.1">
    <property type="nucleotide sequence ID" value="XM_069348977.1"/>
</dbReference>
<dbReference type="InterPro" id="IPR051834">
    <property type="entry name" value="RING_finger_E3_ligase"/>
</dbReference>
<dbReference type="GeneID" id="95981367"/>
<evidence type="ECO:0000256" key="10">
    <source>
        <dbReference type="SAM" id="Phobius"/>
    </source>
</evidence>
<evidence type="ECO:0000256" key="9">
    <source>
        <dbReference type="SAM" id="MobiDB-lite"/>
    </source>
</evidence>
<evidence type="ECO:0000256" key="4">
    <source>
        <dbReference type="ARBA" id="ARBA00022771"/>
    </source>
</evidence>
<evidence type="ECO:0000256" key="1">
    <source>
        <dbReference type="ARBA" id="ARBA00004370"/>
    </source>
</evidence>
<organism evidence="12 13">
    <name type="scientific">Vanrija albida</name>
    <dbReference type="NCBI Taxonomy" id="181172"/>
    <lineage>
        <taxon>Eukaryota</taxon>
        <taxon>Fungi</taxon>
        <taxon>Dikarya</taxon>
        <taxon>Basidiomycota</taxon>
        <taxon>Agaricomycotina</taxon>
        <taxon>Tremellomycetes</taxon>
        <taxon>Trichosporonales</taxon>
        <taxon>Trichosporonaceae</taxon>
        <taxon>Vanrija</taxon>
    </lineage>
</organism>
<feature type="region of interest" description="Disordered" evidence="9">
    <location>
        <begin position="535"/>
        <end position="591"/>
    </location>
</feature>
<dbReference type="InterPro" id="IPR046450">
    <property type="entry name" value="PA_dom_sf"/>
</dbReference>
<keyword evidence="2 10" id="KW-0812">Transmembrane</keyword>
<dbReference type="InterPro" id="IPR001841">
    <property type="entry name" value="Znf_RING"/>
</dbReference>
<dbReference type="Proteomes" id="UP001565368">
    <property type="component" value="Unassembled WGS sequence"/>
</dbReference>
<dbReference type="PANTHER" id="PTHR45931:SF16">
    <property type="entry name" value="RING_U-BOX SUPERFAMILY PROTEIN"/>
    <property type="match status" value="1"/>
</dbReference>
<accession>A0ABR3QDH9</accession>
<evidence type="ECO:0000313" key="12">
    <source>
        <dbReference type="EMBL" id="KAL1412577.1"/>
    </source>
</evidence>
<keyword evidence="3" id="KW-0479">Metal-binding</keyword>
<keyword evidence="6 10" id="KW-1133">Transmembrane helix</keyword>
<evidence type="ECO:0000256" key="6">
    <source>
        <dbReference type="ARBA" id="ARBA00022989"/>
    </source>
</evidence>
<dbReference type="PROSITE" id="PS50089">
    <property type="entry name" value="ZF_RING_2"/>
    <property type="match status" value="1"/>
</dbReference>